<evidence type="ECO:0000313" key="4">
    <source>
        <dbReference type="Proteomes" id="UP000311382"/>
    </source>
</evidence>
<dbReference type="OrthoDB" id="2530257at2759"/>
<evidence type="ECO:0000256" key="2">
    <source>
        <dbReference type="SAM" id="MobiDB-lite"/>
    </source>
</evidence>
<evidence type="ECO:0000256" key="1">
    <source>
        <dbReference type="SAM" id="Coils"/>
    </source>
</evidence>
<keyword evidence="1" id="KW-0175">Coiled coil</keyword>
<reference evidence="3 4" key="1">
    <citation type="submission" date="2019-03" db="EMBL/GenBank/DDBJ databases">
        <title>Rhodosporidium diobovatum UCD-FST 08-225 genome sequencing, assembly, and annotation.</title>
        <authorList>
            <person name="Fakankun I.U."/>
            <person name="Fristensky B."/>
            <person name="Levin D.B."/>
        </authorList>
    </citation>
    <scope>NUCLEOTIDE SEQUENCE [LARGE SCALE GENOMIC DNA]</scope>
    <source>
        <strain evidence="3 4">UCD-FST 08-225</strain>
    </source>
</reference>
<comment type="caution">
    <text evidence="3">The sequence shown here is derived from an EMBL/GenBank/DDBJ whole genome shotgun (WGS) entry which is preliminary data.</text>
</comment>
<sequence length="311" mass="34664">MKAGGLAELGEVATKGDSPEEPLSPTSSDAVVRARRLVEENRRLRDRLADAEKSTETLRRELSELRGVHNVVVTERDSLQFELAKQEDELLILRQADKERAPGVGELRTQLALAADAKSQLEAQHELALADAQGETARLRTQLEKAESDLEQSRADQNEQHLACLQLMEEQEKLELAYEEAVLQLDEFKRQHAVDEVHDDEMDVDAADQSWDQCEVDEVASQSVASSSTMARKNPFGRVLTVSLPFGNPSASTDLFLLQRRGRNRSQPLLSAPIPAQQDVAAVKNDVEQLKQTIALLVRERQPPSDLAYEE</sequence>
<dbReference type="AlphaFoldDB" id="A0A5C5FRN7"/>
<feature type="coiled-coil region" evidence="1">
    <location>
        <begin position="34"/>
        <end position="191"/>
    </location>
</feature>
<proteinExistence type="predicted"/>
<dbReference type="Proteomes" id="UP000311382">
    <property type="component" value="Unassembled WGS sequence"/>
</dbReference>
<gene>
    <name evidence="3" type="ORF">DMC30DRAFT_26695</name>
</gene>
<feature type="region of interest" description="Disordered" evidence="2">
    <location>
        <begin position="1"/>
        <end position="32"/>
    </location>
</feature>
<accession>A0A5C5FRN7</accession>
<keyword evidence="4" id="KW-1185">Reference proteome</keyword>
<organism evidence="3 4">
    <name type="scientific">Rhodotorula diobovata</name>
    <dbReference type="NCBI Taxonomy" id="5288"/>
    <lineage>
        <taxon>Eukaryota</taxon>
        <taxon>Fungi</taxon>
        <taxon>Dikarya</taxon>
        <taxon>Basidiomycota</taxon>
        <taxon>Pucciniomycotina</taxon>
        <taxon>Microbotryomycetes</taxon>
        <taxon>Sporidiobolales</taxon>
        <taxon>Sporidiobolaceae</taxon>
        <taxon>Rhodotorula</taxon>
    </lineage>
</organism>
<name>A0A5C5FRN7_9BASI</name>
<dbReference type="EMBL" id="SOZI01000113">
    <property type="protein sequence ID" value="TNY18989.1"/>
    <property type="molecule type" value="Genomic_DNA"/>
</dbReference>
<evidence type="ECO:0000313" key="3">
    <source>
        <dbReference type="EMBL" id="TNY18989.1"/>
    </source>
</evidence>
<protein>
    <submittedName>
        <fullName evidence="3">Uncharacterized protein</fullName>
    </submittedName>
</protein>